<accession>A0A0X1SZJ0</accession>
<dbReference type="PANTHER" id="PTHR34982">
    <property type="entry name" value="YOP PROTEINS TRANSLOCATION PROTEIN L"/>
    <property type="match status" value="1"/>
</dbReference>
<evidence type="ECO:0000313" key="4">
    <source>
        <dbReference type="Proteomes" id="UP000063229"/>
    </source>
</evidence>
<protein>
    <submittedName>
        <fullName evidence="3">Type III secretion protein</fullName>
    </submittedName>
</protein>
<dbReference type="RefSeq" id="WP_017133806.1">
    <property type="nucleotide sequence ID" value="NZ_CP014135.1"/>
</dbReference>
<dbReference type="KEGG" id="pagb:AWM79_06400"/>
<dbReference type="OrthoDB" id="6859370at2"/>
<keyword evidence="4" id="KW-1185">Reference proteome</keyword>
<keyword evidence="2" id="KW-0653">Protein transport</keyword>
<name>A0A0X1SZJ0_PSEAA</name>
<evidence type="ECO:0000256" key="2">
    <source>
        <dbReference type="ARBA" id="ARBA00022927"/>
    </source>
</evidence>
<dbReference type="EMBL" id="CP014135">
    <property type="protein sequence ID" value="AMB84959.1"/>
    <property type="molecule type" value="Genomic_DNA"/>
</dbReference>
<gene>
    <name evidence="3" type="ORF">AWM79_06400</name>
</gene>
<reference evidence="3 4" key="1">
    <citation type="submission" date="2016-01" db="EMBL/GenBank/DDBJ databases">
        <authorList>
            <person name="McClelland M."/>
            <person name="Jain A."/>
            <person name="Saraogi P."/>
            <person name="Mendelson R."/>
            <person name="Westerman R."/>
            <person name="SanMiguel P."/>
            <person name="Csonka L."/>
        </authorList>
    </citation>
    <scope>NUCLEOTIDE SEQUENCE [LARGE SCALE GENOMIC DNA]</scope>
    <source>
        <strain evidence="3 4">NCPPB 2472</strain>
    </source>
</reference>
<keyword evidence="1" id="KW-0813">Transport</keyword>
<evidence type="ECO:0000256" key="1">
    <source>
        <dbReference type="ARBA" id="ARBA00022448"/>
    </source>
</evidence>
<dbReference type="STRING" id="46677.AWM79_06400"/>
<dbReference type="GO" id="GO:0005829">
    <property type="term" value="C:cytosol"/>
    <property type="evidence" value="ECO:0007669"/>
    <property type="project" value="TreeGrafter"/>
</dbReference>
<dbReference type="AlphaFoldDB" id="A0A0X1SZJ0"/>
<proteinExistence type="predicted"/>
<dbReference type="Proteomes" id="UP000063229">
    <property type="component" value="Chromosome"/>
</dbReference>
<dbReference type="GO" id="GO:0015031">
    <property type="term" value="P:protein transport"/>
    <property type="evidence" value="ECO:0007669"/>
    <property type="project" value="UniProtKB-KW"/>
</dbReference>
<dbReference type="PANTHER" id="PTHR34982:SF1">
    <property type="entry name" value="FLAGELLAR ASSEMBLY PROTEIN FLIH"/>
    <property type="match status" value="1"/>
</dbReference>
<evidence type="ECO:0000313" key="3">
    <source>
        <dbReference type="EMBL" id="AMB84959.1"/>
    </source>
</evidence>
<dbReference type="InterPro" id="IPR010586">
    <property type="entry name" value="T3SS_stator_protein"/>
</dbReference>
<dbReference type="InterPro" id="IPR051472">
    <property type="entry name" value="T3SS_Stator/FliH"/>
</dbReference>
<organism evidence="3 4">
    <name type="scientific">Pseudomonas agarici</name>
    <dbReference type="NCBI Taxonomy" id="46677"/>
    <lineage>
        <taxon>Bacteria</taxon>
        <taxon>Pseudomonadati</taxon>
        <taxon>Pseudomonadota</taxon>
        <taxon>Gammaproteobacteria</taxon>
        <taxon>Pseudomonadales</taxon>
        <taxon>Pseudomonadaceae</taxon>
        <taxon>Pseudomonas</taxon>
    </lineage>
</organism>
<dbReference type="Pfam" id="PF06635">
    <property type="entry name" value="T3SS_SCTL"/>
    <property type="match status" value="1"/>
</dbReference>
<sequence>MSELPSRPTGRILRAAEADAWSNGFAFLQAARDQALAIRNDSQQWLADARAEGFASAERQGAEQAALLLQDTARQVDAYLHGLESAFADLALNIAREVMGELDAGERILRCTRQAMTAFRQDQALTLYVAREHLDSVRQALAVEPLPTPGVAVEADDQLTADQTRLSSPVGSVELGLDAQLAGLRRGLLPQSEETLA</sequence>